<accession>A0A7K0KD66</accession>
<dbReference type="CDD" id="cd00118">
    <property type="entry name" value="LysM"/>
    <property type="match status" value="1"/>
</dbReference>
<keyword evidence="1" id="KW-0732">Signal</keyword>
<name>A0A7K0KD66_9BACT</name>
<keyword evidence="4" id="KW-1185">Reference proteome</keyword>
<feature type="signal peptide" evidence="1">
    <location>
        <begin position="1"/>
        <end position="29"/>
    </location>
</feature>
<gene>
    <name evidence="3" type="ORF">FYJ73_04160</name>
</gene>
<protein>
    <submittedName>
        <fullName evidence="3">LysM peptidoglycan-binding domain-containing protein</fullName>
    </submittedName>
</protein>
<dbReference type="SUPFAM" id="SSF53822">
    <property type="entry name" value="Periplasmic binding protein-like I"/>
    <property type="match status" value="1"/>
</dbReference>
<dbReference type="Gene3D" id="3.10.350.10">
    <property type="entry name" value="LysM domain"/>
    <property type="match status" value="1"/>
</dbReference>
<feature type="chain" id="PRO_5029507552" evidence="1">
    <location>
        <begin position="30"/>
        <end position="457"/>
    </location>
</feature>
<evidence type="ECO:0000256" key="1">
    <source>
        <dbReference type="SAM" id="SignalP"/>
    </source>
</evidence>
<dbReference type="InterPro" id="IPR028082">
    <property type="entry name" value="Peripla_BP_I"/>
</dbReference>
<sequence length="457" mass="51595">MIQRFSGRASRWWLLLLCLFFVVTVPACAQDTSNHIYKVKKSDTLYGIAHYHGITVDQLINANPEMKLPGYQLHKGDHLYIPAPQNAAATSSTVNTPVTSGTTSKQGKVLRVGVALPLHNVDGDGKRMVEYYRGILLACDSLKRAGYSIDIHSWNLDATADPTIMTHDPAAAQCNIIFGPLYSVQVHALAEFCKARDIKLVIPFSISGDDVTSYAQIFQVWQSDDKLNNNAIEAFLKRYKDARVVLIDCNDKTSKKGSFTFGLRNRLSALGQEYRVTNLNSSLDMFGKAFDMNRLNVVVLNTGRSPELNQAIAKLRTLRAQQHGLRVALFGYNEWLMYAPGNVDTFCSFDTCVPSYYYYNSMDPRTKTLEAEYQKWFHQQPMYAYPRFFLTGYDHAQFFLRGLAKYGKAFKGTVGQSTYRPFQTPLVFKQVGDKGMQNDNFQLIHFATGGRIESLTY</sequence>
<dbReference type="Pfam" id="PF01476">
    <property type="entry name" value="LysM"/>
    <property type="match status" value="1"/>
</dbReference>
<comment type="caution">
    <text evidence="3">The sequence shown here is derived from an EMBL/GenBank/DDBJ whole genome shotgun (WGS) entry which is preliminary data.</text>
</comment>
<organism evidence="3 4">
    <name type="scientific">Hallella mizrahii</name>
    <dbReference type="NCBI Taxonomy" id="2606637"/>
    <lineage>
        <taxon>Bacteria</taxon>
        <taxon>Pseudomonadati</taxon>
        <taxon>Bacteroidota</taxon>
        <taxon>Bacteroidia</taxon>
        <taxon>Bacteroidales</taxon>
        <taxon>Prevotellaceae</taxon>
        <taxon>Hallella</taxon>
    </lineage>
</organism>
<dbReference type="InterPro" id="IPR036779">
    <property type="entry name" value="LysM_dom_sf"/>
</dbReference>
<evidence type="ECO:0000259" key="2">
    <source>
        <dbReference type="PROSITE" id="PS51782"/>
    </source>
</evidence>
<dbReference type="SMART" id="SM00257">
    <property type="entry name" value="LysM"/>
    <property type="match status" value="1"/>
</dbReference>
<dbReference type="EMBL" id="VUNG01000006">
    <property type="protein sequence ID" value="MST83871.1"/>
    <property type="molecule type" value="Genomic_DNA"/>
</dbReference>
<dbReference type="Proteomes" id="UP000438914">
    <property type="component" value="Unassembled WGS sequence"/>
</dbReference>
<dbReference type="AlphaFoldDB" id="A0A7K0KD66"/>
<evidence type="ECO:0000313" key="4">
    <source>
        <dbReference type="Proteomes" id="UP000438914"/>
    </source>
</evidence>
<reference evidence="3 4" key="1">
    <citation type="submission" date="2019-08" db="EMBL/GenBank/DDBJ databases">
        <title>In-depth cultivation of the pig gut microbiome towards novel bacterial diversity and tailored functional studies.</title>
        <authorList>
            <person name="Wylensek D."/>
            <person name="Hitch T.C.A."/>
            <person name="Clavel T."/>
        </authorList>
    </citation>
    <scope>NUCLEOTIDE SEQUENCE [LARGE SCALE GENOMIC DNA]</scope>
    <source>
        <strain evidence="3 4">LKV-178-WT-2A</strain>
    </source>
</reference>
<feature type="domain" description="LysM" evidence="2">
    <location>
        <begin position="35"/>
        <end position="81"/>
    </location>
</feature>
<dbReference type="Gene3D" id="3.40.50.2300">
    <property type="match status" value="2"/>
</dbReference>
<dbReference type="PROSITE" id="PS51782">
    <property type="entry name" value="LYSM"/>
    <property type="match status" value="1"/>
</dbReference>
<dbReference type="SUPFAM" id="SSF54106">
    <property type="entry name" value="LysM domain"/>
    <property type="match status" value="1"/>
</dbReference>
<evidence type="ECO:0000313" key="3">
    <source>
        <dbReference type="EMBL" id="MST83871.1"/>
    </source>
</evidence>
<dbReference type="RefSeq" id="WP_154533451.1">
    <property type="nucleotide sequence ID" value="NZ_VUNG01000006.1"/>
</dbReference>
<dbReference type="InterPro" id="IPR018392">
    <property type="entry name" value="LysM"/>
</dbReference>
<proteinExistence type="predicted"/>